<accession>A0A7R9E8C9</accession>
<protein>
    <submittedName>
        <fullName evidence="1">Uncharacterized protein</fullName>
    </submittedName>
</protein>
<name>A0A7R9E8C9_9NEOP</name>
<evidence type="ECO:0000313" key="1">
    <source>
        <dbReference type="EMBL" id="CAD7427967.1"/>
    </source>
</evidence>
<sequence>MTTLRSTIIDNFLLPPHPPLYLMFIPPTPPHPLPTNFSRRPFSTPKTFHHCYAWVTLQKGNVNPHLRGGRVENHLGKTTPSSPDRDSNLDLLILSSRAQHDKRGLPYQNSAAIYTDLDRDSVSSHIKTVLLSALTNSTELHAYHELSSYALLSPMHETRLGGVISQRANRFELDCRGRGDRGGELDPSPPRLNLNKQVQGGGILLPRVCVCVCVCVSAGELRLSFGGWSEGVRMETEREGGGQMCPTDDYSRGETIVEQLTASDVTSRLGPEYNYGKPHLGGRKGECWTKLIRETTLNHLLEL</sequence>
<dbReference type="AlphaFoldDB" id="A0A7R9E8C9"/>
<reference evidence="1" key="1">
    <citation type="submission" date="2020-11" db="EMBL/GenBank/DDBJ databases">
        <authorList>
            <person name="Tran Van P."/>
        </authorList>
    </citation>
    <scope>NUCLEOTIDE SEQUENCE</scope>
</reference>
<gene>
    <name evidence="1" type="ORF">TMSB3V08_LOCUS4792</name>
</gene>
<dbReference type="EMBL" id="OB793599">
    <property type="protein sequence ID" value="CAD7427967.1"/>
    <property type="molecule type" value="Genomic_DNA"/>
</dbReference>
<proteinExistence type="predicted"/>
<organism evidence="1">
    <name type="scientific">Timema monikensis</name>
    <dbReference type="NCBI Taxonomy" id="170555"/>
    <lineage>
        <taxon>Eukaryota</taxon>
        <taxon>Metazoa</taxon>
        <taxon>Ecdysozoa</taxon>
        <taxon>Arthropoda</taxon>
        <taxon>Hexapoda</taxon>
        <taxon>Insecta</taxon>
        <taxon>Pterygota</taxon>
        <taxon>Neoptera</taxon>
        <taxon>Polyneoptera</taxon>
        <taxon>Phasmatodea</taxon>
        <taxon>Timematodea</taxon>
        <taxon>Timematoidea</taxon>
        <taxon>Timematidae</taxon>
        <taxon>Timema</taxon>
    </lineage>
</organism>